<dbReference type="Pfam" id="PF00528">
    <property type="entry name" value="BPD_transp_1"/>
    <property type="match status" value="1"/>
</dbReference>
<keyword evidence="11" id="KW-1185">Reference proteome</keyword>
<feature type="transmembrane region" description="Helical" evidence="7">
    <location>
        <begin position="246"/>
        <end position="267"/>
    </location>
</feature>
<feature type="transmembrane region" description="Helical" evidence="7">
    <location>
        <begin position="39"/>
        <end position="72"/>
    </location>
</feature>
<dbReference type="RefSeq" id="WP_223404946.1">
    <property type="nucleotide sequence ID" value="NZ_JAGSHT010000009.1"/>
</dbReference>
<evidence type="ECO:0000256" key="8">
    <source>
        <dbReference type="SAM" id="MobiDB-lite"/>
    </source>
</evidence>
<gene>
    <name evidence="10" type="ORF">KCQ71_08825</name>
</gene>
<protein>
    <submittedName>
        <fullName evidence="10">Sugar ABC transporter permease</fullName>
    </submittedName>
</protein>
<dbReference type="CDD" id="cd06261">
    <property type="entry name" value="TM_PBP2"/>
    <property type="match status" value="1"/>
</dbReference>
<dbReference type="PROSITE" id="PS50928">
    <property type="entry name" value="ABC_TM1"/>
    <property type="match status" value="1"/>
</dbReference>
<organism evidence="10 11">
    <name type="scientific">Occultella gossypii</name>
    <dbReference type="NCBI Taxonomy" id="2800820"/>
    <lineage>
        <taxon>Bacteria</taxon>
        <taxon>Bacillati</taxon>
        <taxon>Actinomycetota</taxon>
        <taxon>Actinomycetes</taxon>
        <taxon>Micrococcales</taxon>
        <taxon>Ruaniaceae</taxon>
        <taxon>Occultella</taxon>
    </lineage>
</organism>
<sequence length="325" mass="35212">MSTSPPLGAQADAEPLAVRPAKGRPDPARTPGRRRARRVDALTAGFFMTPALLGFAVFVILPALGGLVLAFFDWDLFGTPEFVGLEHIQRLFTDPVMWQSLGVTAAFVLLGVIPTIAIGFVLAVVVNSNLPGVGVFRVLYFSPMVASAAVAAVIWVNLYRYRGGLINQVLGWLGITGPNWLSDPVWARPALVIMMIWSALPLVIILYLAGLQRVPEDIYSAAALDGAGKWRMLWSMTWPNVRSTTVLIAVLQAVSFISGSFEIALIMTNGGPLGTTQSLALYSYKMAFSQRDIGYASALSLFQLVLILLIVLGVRVLVQLRKERG</sequence>
<dbReference type="SUPFAM" id="SSF161098">
    <property type="entry name" value="MetI-like"/>
    <property type="match status" value="1"/>
</dbReference>
<evidence type="ECO:0000256" key="7">
    <source>
        <dbReference type="RuleBase" id="RU363032"/>
    </source>
</evidence>
<keyword evidence="5 7" id="KW-1133">Transmembrane helix</keyword>
<dbReference type="InterPro" id="IPR000515">
    <property type="entry name" value="MetI-like"/>
</dbReference>
<feature type="transmembrane region" description="Helical" evidence="7">
    <location>
        <begin position="186"/>
        <end position="209"/>
    </location>
</feature>
<name>A0ABS7S7G9_9MICO</name>
<evidence type="ECO:0000256" key="6">
    <source>
        <dbReference type="ARBA" id="ARBA00023136"/>
    </source>
</evidence>
<feature type="transmembrane region" description="Helical" evidence="7">
    <location>
        <begin position="293"/>
        <end position="318"/>
    </location>
</feature>
<evidence type="ECO:0000313" key="10">
    <source>
        <dbReference type="EMBL" id="MBZ2196252.1"/>
    </source>
</evidence>
<keyword evidence="2 7" id="KW-0813">Transport</keyword>
<dbReference type="InterPro" id="IPR051393">
    <property type="entry name" value="ABC_transporter_permease"/>
</dbReference>
<evidence type="ECO:0000256" key="5">
    <source>
        <dbReference type="ARBA" id="ARBA00022989"/>
    </source>
</evidence>
<feature type="domain" description="ABC transmembrane type-1" evidence="9">
    <location>
        <begin position="101"/>
        <end position="314"/>
    </location>
</feature>
<keyword evidence="6 7" id="KW-0472">Membrane</keyword>
<evidence type="ECO:0000256" key="3">
    <source>
        <dbReference type="ARBA" id="ARBA00022475"/>
    </source>
</evidence>
<evidence type="ECO:0000313" key="11">
    <source>
        <dbReference type="Proteomes" id="UP000826651"/>
    </source>
</evidence>
<comment type="similarity">
    <text evidence="7">Belongs to the binding-protein-dependent transport system permease family.</text>
</comment>
<dbReference type="Gene3D" id="1.10.3720.10">
    <property type="entry name" value="MetI-like"/>
    <property type="match status" value="1"/>
</dbReference>
<dbReference type="InterPro" id="IPR035906">
    <property type="entry name" value="MetI-like_sf"/>
</dbReference>
<keyword evidence="4 7" id="KW-0812">Transmembrane</keyword>
<comment type="caution">
    <text evidence="10">The sequence shown here is derived from an EMBL/GenBank/DDBJ whole genome shotgun (WGS) entry which is preliminary data.</text>
</comment>
<accession>A0ABS7S7G9</accession>
<feature type="transmembrane region" description="Helical" evidence="7">
    <location>
        <begin position="101"/>
        <end position="126"/>
    </location>
</feature>
<evidence type="ECO:0000256" key="4">
    <source>
        <dbReference type="ARBA" id="ARBA00022692"/>
    </source>
</evidence>
<dbReference type="PANTHER" id="PTHR30193:SF41">
    <property type="entry name" value="DIACETYLCHITOBIOSE UPTAKE SYSTEM PERMEASE PROTEIN NGCF"/>
    <property type="match status" value="1"/>
</dbReference>
<feature type="region of interest" description="Disordered" evidence="8">
    <location>
        <begin position="1"/>
        <end position="36"/>
    </location>
</feature>
<reference evidence="10 11" key="1">
    <citation type="submission" date="2021-04" db="EMBL/GenBank/DDBJ databases">
        <title>Ruania sp. nov., isolated from sandy soil of mangrove forest.</title>
        <authorList>
            <person name="Ge X."/>
            <person name="Huang R."/>
            <person name="Liu W."/>
        </authorList>
    </citation>
    <scope>NUCLEOTIDE SEQUENCE [LARGE SCALE GENOMIC DNA]</scope>
    <source>
        <strain evidence="10 11">N2-46</strain>
    </source>
</reference>
<dbReference type="PANTHER" id="PTHR30193">
    <property type="entry name" value="ABC TRANSPORTER PERMEASE PROTEIN"/>
    <property type="match status" value="1"/>
</dbReference>
<dbReference type="EMBL" id="JAGSHT010000009">
    <property type="protein sequence ID" value="MBZ2196252.1"/>
    <property type="molecule type" value="Genomic_DNA"/>
</dbReference>
<evidence type="ECO:0000256" key="1">
    <source>
        <dbReference type="ARBA" id="ARBA00004651"/>
    </source>
</evidence>
<feature type="transmembrane region" description="Helical" evidence="7">
    <location>
        <begin position="138"/>
        <end position="158"/>
    </location>
</feature>
<keyword evidence="3" id="KW-1003">Cell membrane</keyword>
<comment type="subcellular location">
    <subcellularLocation>
        <location evidence="1 7">Cell membrane</location>
        <topology evidence="1 7">Multi-pass membrane protein</topology>
    </subcellularLocation>
</comment>
<proteinExistence type="inferred from homology"/>
<evidence type="ECO:0000259" key="9">
    <source>
        <dbReference type="PROSITE" id="PS50928"/>
    </source>
</evidence>
<evidence type="ECO:0000256" key="2">
    <source>
        <dbReference type="ARBA" id="ARBA00022448"/>
    </source>
</evidence>
<dbReference type="Proteomes" id="UP000826651">
    <property type="component" value="Unassembled WGS sequence"/>
</dbReference>